<evidence type="ECO:0000256" key="1">
    <source>
        <dbReference type="ARBA" id="ARBA00022598"/>
    </source>
</evidence>
<keyword evidence="7" id="KW-1185">Reference proteome</keyword>
<dbReference type="AlphaFoldDB" id="A0AAV5E844"/>
<dbReference type="PANTHER" id="PTHR43033">
    <property type="entry name" value="TRNA(ILE)-LYSIDINE SYNTHASE-RELATED"/>
    <property type="match status" value="1"/>
</dbReference>
<evidence type="ECO:0000259" key="5">
    <source>
        <dbReference type="Pfam" id="PF01171"/>
    </source>
</evidence>
<evidence type="ECO:0000313" key="7">
    <source>
        <dbReference type="Proteomes" id="UP001054889"/>
    </source>
</evidence>
<reference evidence="6" key="2">
    <citation type="submission" date="2021-12" db="EMBL/GenBank/DDBJ databases">
        <title>Resequencing data analysis of finger millet.</title>
        <authorList>
            <person name="Hatakeyama M."/>
            <person name="Aluri S."/>
            <person name="Balachadran M.T."/>
            <person name="Sivarajan S.R."/>
            <person name="Poveda L."/>
            <person name="Shimizu-Inatsugi R."/>
            <person name="Schlapbach R."/>
            <person name="Sreeman S.M."/>
            <person name="Shimizu K.K."/>
        </authorList>
    </citation>
    <scope>NUCLEOTIDE SEQUENCE</scope>
</reference>
<evidence type="ECO:0000256" key="2">
    <source>
        <dbReference type="ARBA" id="ARBA00022694"/>
    </source>
</evidence>
<dbReference type="GO" id="GO:0016879">
    <property type="term" value="F:ligase activity, forming carbon-nitrogen bonds"/>
    <property type="evidence" value="ECO:0007669"/>
    <property type="project" value="InterPro"/>
</dbReference>
<name>A0AAV5E844_ELECO</name>
<dbReference type="SUPFAM" id="SSF52402">
    <property type="entry name" value="Adenine nucleotide alpha hydrolases-like"/>
    <property type="match status" value="1"/>
</dbReference>
<dbReference type="GO" id="GO:0008033">
    <property type="term" value="P:tRNA processing"/>
    <property type="evidence" value="ECO:0007669"/>
    <property type="project" value="UniProtKB-KW"/>
</dbReference>
<evidence type="ECO:0000256" key="4">
    <source>
        <dbReference type="ARBA" id="ARBA00022840"/>
    </source>
</evidence>
<dbReference type="PANTHER" id="PTHR43033:SF5">
    <property type="entry name" value="TRNA(ILE)-LYSIDINE SYNTHETASE"/>
    <property type="match status" value="1"/>
</dbReference>
<protein>
    <recommendedName>
        <fullName evidence="5">tRNA(Ile)-lysidine/2-thiocytidine synthase N-terminal domain-containing protein</fullName>
    </recommendedName>
</protein>
<dbReference type="Proteomes" id="UP001054889">
    <property type="component" value="Unassembled WGS sequence"/>
</dbReference>
<evidence type="ECO:0000313" key="6">
    <source>
        <dbReference type="EMBL" id="GJN19529.1"/>
    </source>
</evidence>
<dbReference type="Pfam" id="PF01171">
    <property type="entry name" value="ATP_bind_3"/>
    <property type="match status" value="1"/>
</dbReference>
<proteinExistence type="predicted"/>
<accession>A0AAV5E844</accession>
<dbReference type="InterPro" id="IPR014729">
    <property type="entry name" value="Rossmann-like_a/b/a_fold"/>
</dbReference>
<dbReference type="InterPro" id="IPR011063">
    <property type="entry name" value="TilS/TtcA_N"/>
</dbReference>
<evidence type="ECO:0000256" key="3">
    <source>
        <dbReference type="ARBA" id="ARBA00022741"/>
    </source>
</evidence>
<feature type="domain" description="tRNA(Ile)-lysidine/2-thiocytidine synthase N-terminal" evidence="5">
    <location>
        <begin position="61"/>
        <end position="164"/>
    </location>
</feature>
<dbReference type="Gene3D" id="3.40.50.620">
    <property type="entry name" value="HUPs"/>
    <property type="match status" value="1"/>
</dbReference>
<keyword evidence="4" id="KW-0067">ATP-binding</keyword>
<sequence length="167" mass="18274">MALLLLSLRPSPPRALPLRCLLLCRCSSASASTTSSNSLAPYHAAFAHRMSLAGIHPHHRIAVGVSGGPDSMALCVLAAAWKKEAERKFEEEASIVSRFVDGLLGVVVDHGLRPESSEEAQLVCNRVRGMGVQCEIAKCQWPDGRPQQGHVQEAAREMRYLFFLEQK</sequence>
<dbReference type="EMBL" id="BQKI01000074">
    <property type="protein sequence ID" value="GJN19529.1"/>
    <property type="molecule type" value="Genomic_DNA"/>
</dbReference>
<comment type="caution">
    <text evidence="6">The sequence shown here is derived from an EMBL/GenBank/DDBJ whole genome shotgun (WGS) entry which is preliminary data.</text>
</comment>
<keyword evidence="1" id="KW-0436">Ligase</keyword>
<gene>
    <name evidence="6" type="primary">gb06812</name>
    <name evidence="6" type="ORF">PR202_gb06812</name>
</gene>
<organism evidence="6 7">
    <name type="scientific">Eleusine coracana subsp. coracana</name>
    <dbReference type="NCBI Taxonomy" id="191504"/>
    <lineage>
        <taxon>Eukaryota</taxon>
        <taxon>Viridiplantae</taxon>
        <taxon>Streptophyta</taxon>
        <taxon>Embryophyta</taxon>
        <taxon>Tracheophyta</taxon>
        <taxon>Spermatophyta</taxon>
        <taxon>Magnoliopsida</taxon>
        <taxon>Liliopsida</taxon>
        <taxon>Poales</taxon>
        <taxon>Poaceae</taxon>
        <taxon>PACMAD clade</taxon>
        <taxon>Chloridoideae</taxon>
        <taxon>Cynodonteae</taxon>
        <taxon>Eleusininae</taxon>
        <taxon>Eleusine</taxon>
    </lineage>
</organism>
<reference evidence="6" key="1">
    <citation type="journal article" date="2018" name="DNA Res.">
        <title>Multiple hybrid de novo genome assembly of finger millet, an orphan allotetraploid crop.</title>
        <authorList>
            <person name="Hatakeyama M."/>
            <person name="Aluri S."/>
            <person name="Balachadran M.T."/>
            <person name="Sivarajan S.R."/>
            <person name="Patrignani A."/>
            <person name="Gruter S."/>
            <person name="Poveda L."/>
            <person name="Shimizu-Inatsugi R."/>
            <person name="Baeten J."/>
            <person name="Francoijs K.J."/>
            <person name="Nataraja K.N."/>
            <person name="Reddy Y.A.N."/>
            <person name="Phadnis S."/>
            <person name="Ravikumar R.L."/>
            <person name="Schlapbach R."/>
            <person name="Sreeman S.M."/>
            <person name="Shimizu K.K."/>
        </authorList>
    </citation>
    <scope>NUCLEOTIDE SEQUENCE</scope>
</reference>
<dbReference type="GO" id="GO:0005524">
    <property type="term" value="F:ATP binding"/>
    <property type="evidence" value="ECO:0007669"/>
    <property type="project" value="UniProtKB-KW"/>
</dbReference>
<dbReference type="InterPro" id="IPR012094">
    <property type="entry name" value="tRNA_Ile_lys_synt"/>
</dbReference>
<keyword evidence="2" id="KW-0819">tRNA processing</keyword>
<keyword evidence="3" id="KW-0547">Nucleotide-binding</keyword>